<keyword evidence="2" id="KW-1185">Reference proteome</keyword>
<dbReference type="RefSeq" id="WP_014453694.1">
    <property type="nucleotide sequence ID" value="NC_017096.1"/>
</dbReference>
<organism evidence="1 2">
    <name type="scientific">Caldisericum exile (strain DSM 21853 / NBRC 104410 / AZM16c01)</name>
    <dbReference type="NCBI Taxonomy" id="511051"/>
    <lineage>
        <taxon>Bacteria</taxon>
        <taxon>Pseudomonadati</taxon>
        <taxon>Caldisericota/Cryosericota group</taxon>
        <taxon>Caldisericota</taxon>
        <taxon>Caldisericia</taxon>
        <taxon>Caldisericales</taxon>
        <taxon>Caldisericaceae</taxon>
        <taxon>Caldisericum</taxon>
    </lineage>
</organism>
<accession>A0A7U6GF85</accession>
<proteinExistence type="predicted"/>
<dbReference type="Proteomes" id="UP000004793">
    <property type="component" value="Chromosome"/>
</dbReference>
<protein>
    <submittedName>
        <fullName evidence="1">Uncharacterized protein</fullName>
    </submittedName>
</protein>
<sequence length="142" mass="16900">MDNIEERFDSILEKFLKEEKFVNGLSEEEAELFEVALLLKEKRENPNLSKEKIFEKSLNLFRETVASSSQNQSLFSFMFDIFGLLFDVSPVNNNEHLTLREVYKSSDKIFYKIKFYSYLQSRQFLYNYIWSLQAPLGLETLH</sequence>
<gene>
    <name evidence="1" type="ordered locus">CSE_11720</name>
</gene>
<evidence type="ECO:0000313" key="2">
    <source>
        <dbReference type="Proteomes" id="UP000004793"/>
    </source>
</evidence>
<evidence type="ECO:0000313" key="1">
    <source>
        <dbReference type="EMBL" id="BAL81298.1"/>
    </source>
</evidence>
<reference evidence="1 2" key="1">
    <citation type="submission" date="2011-01" db="EMBL/GenBank/DDBJ databases">
        <title>Whole genome sequence of Caldisericum exile AZM16c01.</title>
        <authorList>
            <person name="Narita-Yamada S."/>
            <person name="Kawakoshi A."/>
            <person name="Nakamura S."/>
            <person name="Sasagawa M."/>
            <person name="Fukada J."/>
            <person name="Sekine M."/>
            <person name="Kato Y."/>
            <person name="Fukai R."/>
            <person name="Sasaki K."/>
            <person name="Hanamaki A."/>
            <person name="Narita H."/>
            <person name="Konno Y."/>
            <person name="Mori K."/>
            <person name="Yamazaki S."/>
            <person name="Suzuki K."/>
            <person name="Fujita N."/>
        </authorList>
    </citation>
    <scope>NUCLEOTIDE SEQUENCE [LARGE SCALE GENOMIC DNA]</scope>
    <source>
        <strain evidence="2">DSM 21853 / NBRC 104410 / AZM16c01</strain>
    </source>
</reference>
<dbReference type="AlphaFoldDB" id="A0A7U6GF85"/>
<name>A0A7U6GF85_CALEA</name>
<dbReference type="KEGG" id="cex:CSE_11720"/>
<dbReference type="EMBL" id="AP012051">
    <property type="protein sequence ID" value="BAL81298.1"/>
    <property type="molecule type" value="Genomic_DNA"/>
</dbReference>